<organism evidence="9 10">
    <name type="scientific">Moorella mulderi DSM 14980</name>
    <dbReference type="NCBI Taxonomy" id="1122241"/>
    <lineage>
        <taxon>Bacteria</taxon>
        <taxon>Bacillati</taxon>
        <taxon>Bacillota</taxon>
        <taxon>Clostridia</taxon>
        <taxon>Neomoorellales</taxon>
        <taxon>Neomoorellaceae</taxon>
        <taxon>Neomoorella</taxon>
    </lineage>
</organism>
<gene>
    <name evidence="9" type="primary">hmuU_2</name>
    <name evidence="9" type="ORF">MOMUL_07030</name>
</gene>
<protein>
    <submittedName>
        <fullName evidence="9">Hemin transport system permease protein HmuU</fullName>
    </submittedName>
</protein>
<feature type="transmembrane region" description="Helical" evidence="8">
    <location>
        <begin position="126"/>
        <end position="148"/>
    </location>
</feature>
<comment type="caution">
    <text evidence="9">The sequence shown here is derived from an EMBL/GenBank/DDBJ whole genome shotgun (WGS) entry which is preliminary data.</text>
</comment>
<feature type="transmembrane region" description="Helical" evidence="8">
    <location>
        <begin position="187"/>
        <end position="204"/>
    </location>
</feature>
<dbReference type="InterPro" id="IPR000522">
    <property type="entry name" value="ABC_transptr_permease_BtuC"/>
</dbReference>
<evidence type="ECO:0000256" key="8">
    <source>
        <dbReference type="SAM" id="Phobius"/>
    </source>
</evidence>
<dbReference type="OrthoDB" id="9792889at2"/>
<feature type="transmembrane region" description="Helical" evidence="8">
    <location>
        <begin position="155"/>
        <end position="175"/>
    </location>
</feature>
<name>A0A151AZ41_9FIRM</name>
<dbReference type="Gene3D" id="1.10.3470.10">
    <property type="entry name" value="ABC transporter involved in vitamin B12 uptake, BtuC"/>
    <property type="match status" value="1"/>
</dbReference>
<keyword evidence="6 8" id="KW-1133">Transmembrane helix</keyword>
<evidence type="ECO:0000256" key="1">
    <source>
        <dbReference type="ARBA" id="ARBA00004651"/>
    </source>
</evidence>
<dbReference type="GO" id="GO:0022857">
    <property type="term" value="F:transmembrane transporter activity"/>
    <property type="evidence" value="ECO:0007669"/>
    <property type="project" value="InterPro"/>
</dbReference>
<dbReference type="RefSeq" id="WP_062281587.1">
    <property type="nucleotide sequence ID" value="NZ_LTBC01000002.1"/>
</dbReference>
<keyword evidence="5 8" id="KW-0812">Transmembrane</keyword>
<feature type="transmembrane region" description="Helical" evidence="8">
    <location>
        <begin position="30"/>
        <end position="57"/>
    </location>
</feature>
<evidence type="ECO:0000256" key="7">
    <source>
        <dbReference type="ARBA" id="ARBA00023136"/>
    </source>
</evidence>
<dbReference type="InterPro" id="IPR037294">
    <property type="entry name" value="ABC_BtuC-like"/>
</dbReference>
<proteinExistence type="inferred from homology"/>
<dbReference type="AlphaFoldDB" id="A0A151AZ41"/>
<dbReference type="PANTHER" id="PTHR30472:SF25">
    <property type="entry name" value="ABC TRANSPORTER PERMEASE PROTEIN MJ0876-RELATED"/>
    <property type="match status" value="1"/>
</dbReference>
<dbReference type="Proteomes" id="UP000075670">
    <property type="component" value="Unassembled WGS sequence"/>
</dbReference>
<comment type="similarity">
    <text evidence="2">Belongs to the binding-protein-dependent transport system permease family. FecCD subfamily.</text>
</comment>
<feature type="transmembrane region" description="Helical" evidence="8">
    <location>
        <begin position="275"/>
        <end position="302"/>
    </location>
</feature>
<dbReference type="FunFam" id="1.10.3470.10:FF:000001">
    <property type="entry name" value="Vitamin B12 ABC transporter permease BtuC"/>
    <property type="match status" value="1"/>
</dbReference>
<feature type="transmembrane region" description="Helical" evidence="8">
    <location>
        <begin position="93"/>
        <end position="114"/>
    </location>
</feature>
<keyword evidence="10" id="KW-1185">Reference proteome</keyword>
<feature type="transmembrane region" description="Helical" evidence="8">
    <location>
        <begin position="63"/>
        <end position="86"/>
    </location>
</feature>
<feature type="transmembrane region" description="Helical" evidence="8">
    <location>
        <begin position="314"/>
        <end position="333"/>
    </location>
</feature>
<dbReference type="PANTHER" id="PTHR30472">
    <property type="entry name" value="FERRIC ENTEROBACTIN TRANSPORT SYSTEM PERMEASE PROTEIN"/>
    <property type="match status" value="1"/>
</dbReference>
<sequence>MSLSATRLAGGITDLDEIQSIYSHHTARKVALLVGLAFFLVVTGMVAAVTGAAAISVGDVWRVILAKIIPGLHLAPANELAATVVWQLRLPRICLAVLTGISLAGAGVVMQGILRNPLVCPYTLGLSSGAAFGAAMAIVLGTGILGTAFNIVGRYLIITNAFFFGCLTMLCVYAIARLKGAVPETLLLGGVAIGYLFSAGVSALKYVSQHEALKELVVWLMGGLWGASWSTVALLVPLVLACTAAFLRYAWDLNALVAGEDVATSLGVNVNRLRLVLLMLATLAASATIAFTGIIGFVGLVSPHICRLVIGNDHRFLIPCSCLTGGIILLLADTLARTVMAPAEIPVGIVTSLIGAPFFIYLLIKKKRQWWS</sequence>
<feature type="transmembrane region" description="Helical" evidence="8">
    <location>
        <begin position="216"/>
        <end position="247"/>
    </location>
</feature>
<evidence type="ECO:0000256" key="4">
    <source>
        <dbReference type="ARBA" id="ARBA00022475"/>
    </source>
</evidence>
<dbReference type="GO" id="GO:0005886">
    <property type="term" value="C:plasma membrane"/>
    <property type="evidence" value="ECO:0007669"/>
    <property type="project" value="UniProtKB-SubCell"/>
</dbReference>
<dbReference type="SUPFAM" id="SSF81345">
    <property type="entry name" value="ABC transporter involved in vitamin B12 uptake, BtuC"/>
    <property type="match status" value="1"/>
</dbReference>
<evidence type="ECO:0000313" key="9">
    <source>
        <dbReference type="EMBL" id="KYH32925.1"/>
    </source>
</evidence>
<keyword evidence="3" id="KW-0813">Transport</keyword>
<dbReference type="Pfam" id="PF01032">
    <property type="entry name" value="FecCD"/>
    <property type="match status" value="1"/>
</dbReference>
<accession>A0A151AZ41</accession>
<reference evidence="9 10" key="1">
    <citation type="submission" date="2016-02" db="EMBL/GenBank/DDBJ databases">
        <title>Genome sequence of Moorella mulderi DSM 14980.</title>
        <authorList>
            <person name="Poehlein A."/>
            <person name="Daniel R."/>
        </authorList>
    </citation>
    <scope>NUCLEOTIDE SEQUENCE [LARGE SCALE GENOMIC DNA]</scope>
    <source>
        <strain evidence="9 10">DSM 14980</strain>
    </source>
</reference>
<evidence type="ECO:0000256" key="5">
    <source>
        <dbReference type="ARBA" id="ARBA00022692"/>
    </source>
</evidence>
<evidence type="ECO:0000256" key="6">
    <source>
        <dbReference type="ARBA" id="ARBA00022989"/>
    </source>
</evidence>
<dbReference type="CDD" id="cd06550">
    <property type="entry name" value="TM_ABC_iron-siderophores_like"/>
    <property type="match status" value="1"/>
</dbReference>
<keyword evidence="7 8" id="KW-0472">Membrane</keyword>
<comment type="subcellular location">
    <subcellularLocation>
        <location evidence="1">Cell membrane</location>
        <topology evidence="1">Multi-pass membrane protein</topology>
    </subcellularLocation>
</comment>
<feature type="transmembrane region" description="Helical" evidence="8">
    <location>
        <begin position="345"/>
        <end position="364"/>
    </location>
</feature>
<evidence type="ECO:0000313" key="10">
    <source>
        <dbReference type="Proteomes" id="UP000075670"/>
    </source>
</evidence>
<dbReference type="EMBL" id="LTBC01000002">
    <property type="protein sequence ID" value="KYH32925.1"/>
    <property type="molecule type" value="Genomic_DNA"/>
</dbReference>
<dbReference type="GO" id="GO:0033214">
    <property type="term" value="P:siderophore-iron import into cell"/>
    <property type="evidence" value="ECO:0007669"/>
    <property type="project" value="TreeGrafter"/>
</dbReference>
<evidence type="ECO:0000256" key="2">
    <source>
        <dbReference type="ARBA" id="ARBA00007935"/>
    </source>
</evidence>
<dbReference type="PATRIC" id="fig|1122241.3.peg.740"/>
<keyword evidence="4" id="KW-1003">Cell membrane</keyword>
<evidence type="ECO:0000256" key="3">
    <source>
        <dbReference type="ARBA" id="ARBA00022448"/>
    </source>
</evidence>